<dbReference type="RefSeq" id="WP_160202177.1">
    <property type="nucleotide sequence ID" value="NZ_QXWK01000016.1"/>
</dbReference>
<keyword evidence="2 4" id="KW-0813">Transport</keyword>
<dbReference type="HAMAP" id="MF_00271">
    <property type="entry name" value="ATP_synth_D_arch"/>
    <property type="match status" value="1"/>
</dbReference>
<dbReference type="AlphaFoldDB" id="A0A845QMH8"/>
<dbReference type="NCBIfam" id="TIGR00309">
    <property type="entry name" value="V_ATPase_subD"/>
    <property type="match status" value="1"/>
</dbReference>
<evidence type="ECO:0000313" key="7">
    <source>
        <dbReference type="Proteomes" id="UP000446866"/>
    </source>
</evidence>
<keyword evidence="5" id="KW-0175">Coiled coil</keyword>
<reference evidence="6 7" key="1">
    <citation type="submission" date="2018-08" db="EMBL/GenBank/DDBJ databases">
        <title>Murine metabolic-syndrome-specific gut microbial biobank.</title>
        <authorList>
            <person name="Liu C."/>
        </authorList>
    </citation>
    <scope>NUCLEOTIDE SEQUENCE [LARGE SCALE GENOMIC DNA]</scope>
    <source>
        <strain evidence="6 7">28</strain>
    </source>
</reference>
<dbReference type="InterPro" id="IPR002699">
    <property type="entry name" value="V_ATPase_D"/>
</dbReference>
<comment type="caution">
    <text evidence="6">The sequence shown here is derived from an EMBL/GenBank/DDBJ whole genome shotgun (WGS) entry which is preliminary data.</text>
</comment>
<dbReference type="Proteomes" id="UP000446866">
    <property type="component" value="Unassembled WGS sequence"/>
</dbReference>
<proteinExistence type="inferred from homology"/>
<keyword evidence="4" id="KW-0375">Hydrogen ion transport</keyword>
<accession>A0A845QMH8</accession>
<comment type="similarity">
    <text evidence="1 4">Belongs to the V-ATPase D subunit family.</text>
</comment>
<evidence type="ECO:0000256" key="5">
    <source>
        <dbReference type="SAM" id="Coils"/>
    </source>
</evidence>
<dbReference type="PANTHER" id="PTHR11671">
    <property type="entry name" value="V-TYPE ATP SYNTHASE SUBUNIT D"/>
    <property type="match status" value="1"/>
</dbReference>
<keyword evidence="7" id="KW-1185">Reference proteome</keyword>
<evidence type="ECO:0000256" key="1">
    <source>
        <dbReference type="ARBA" id="ARBA00005850"/>
    </source>
</evidence>
<dbReference type="GO" id="GO:0042777">
    <property type="term" value="P:proton motive force-driven plasma membrane ATP synthesis"/>
    <property type="evidence" value="ECO:0007669"/>
    <property type="project" value="UniProtKB-UniRule"/>
</dbReference>
<organism evidence="6 7">
    <name type="scientific">Anaerotruncus colihominis</name>
    <dbReference type="NCBI Taxonomy" id="169435"/>
    <lineage>
        <taxon>Bacteria</taxon>
        <taxon>Bacillati</taxon>
        <taxon>Bacillota</taxon>
        <taxon>Clostridia</taxon>
        <taxon>Eubacteriales</taxon>
        <taxon>Oscillospiraceae</taxon>
        <taxon>Anaerotruncus</taxon>
    </lineage>
</organism>
<protein>
    <recommendedName>
        <fullName evidence="4">V-type ATP synthase subunit D</fullName>
    </recommendedName>
    <alternativeName>
        <fullName evidence="4">V-ATPase subunit D</fullName>
    </alternativeName>
</protein>
<dbReference type="EMBL" id="QXWK01000016">
    <property type="protein sequence ID" value="NBH61897.1"/>
    <property type="molecule type" value="Genomic_DNA"/>
</dbReference>
<gene>
    <name evidence="4" type="primary">atpD</name>
    <name evidence="6" type="ORF">D0435_09560</name>
</gene>
<comment type="function">
    <text evidence="4">Produces ATP from ADP in the presence of a proton gradient across the membrane.</text>
</comment>
<dbReference type="Gene3D" id="1.10.287.3240">
    <property type="match status" value="1"/>
</dbReference>
<evidence type="ECO:0000256" key="4">
    <source>
        <dbReference type="HAMAP-Rule" id="MF_00271"/>
    </source>
</evidence>
<sequence>MAERMNVNPTRMMLTSLKKRLKTATRGHKLLKDKRDELMKEFLELARENGRLRKEVEAALAGVYRNFSVASAMMSQEVMEESLMFPKQGVLLEVGNKNIMSVDVPVFGFKTTAEDPTNIFPYGFARTSGELDNAVAELSDLFPALLELAAKEKQTQLLAAELEKTRRRVNALEYVMIPKLQATIKYIQMKLDENERGNQTRLMKVKDMMLEETLAEKRAKDAAVFGSVE</sequence>
<evidence type="ECO:0000256" key="2">
    <source>
        <dbReference type="ARBA" id="ARBA00022448"/>
    </source>
</evidence>
<name>A0A845QMH8_9FIRM</name>
<feature type="coiled-coil region" evidence="5">
    <location>
        <begin position="28"/>
        <end position="55"/>
    </location>
</feature>
<dbReference type="GO" id="GO:0046933">
    <property type="term" value="F:proton-transporting ATP synthase activity, rotational mechanism"/>
    <property type="evidence" value="ECO:0007669"/>
    <property type="project" value="UniProtKB-UniRule"/>
</dbReference>
<dbReference type="GO" id="GO:0005524">
    <property type="term" value="F:ATP binding"/>
    <property type="evidence" value="ECO:0007669"/>
    <property type="project" value="UniProtKB-UniRule"/>
</dbReference>
<dbReference type="GO" id="GO:0046961">
    <property type="term" value="F:proton-transporting ATPase activity, rotational mechanism"/>
    <property type="evidence" value="ECO:0007669"/>
    <property type="project" value="InterPro"/>
</dbReference>
<evidence type="ECO:0000256" key="3">
    <source>
        <dbReference type="ARBA" id="ARBA00023065"/>
    </source>
</evidence>
<keyword evidence="4" id="KW-0066">ATP synthesis</keyword>
<evidence type="ECO:0000313" key="6">
    <source>
        <dbReference type="EMBL" id="NBH61897.1"/>
    </source>
</evidence>
<dbReference type="Pfam" id="PF01813">
    <property type="entry name" value="ATP-synt_D"/>
    <property type="match status" value="1"/>
</dbReference>
<keyword evidence="3 4" id="KW-0406">Ion transport</keyword>
<dbReference type="FunFam" id="1.10.287.3240:FF:000007">
    <property type="entry name" value="V-type ATP synthase subunit D"/>
    <property type="match status" value="1"/>
</dbReference>
<dbReference type="NCBIfam" id="NF001543">
    <property type="entry name" value="PRK00373.1-2"/>
    <property type="match status" value="1"/>
</dbReference>